<dbReference type="AlphaFoldDB" id="A0A4Q4KJX0"/>
<dbReference type="Gene3D" id="3.50.50.60">
    <property type="entry name" value="FAD/NAD(P)-binding domain"/>
    <property type="match status" value="1"/>
</dbReference>
<feature type="domain" description="Amine oxidase" evidence="5">
    <location>
        <begin position="14"/>
        <end position="448"/>
    </location>
</feature>
<dbReference type="Gene3D" id="3.90.660.10">
    <property type="match status" value="1"/>
</dbReference>
<dbReference type="Pfam" id="PF01593">
    <property type="entry name" value="Amino_oxidase"/>
    <property type="match status" value="1"/>
</dbReference>
<dbReference type="SUPFAM" id="SSF54373">
    <property type="entry name" value="FAD-linked reductases, C-terminal domain"/>
    <property type="match status" value="1"/>
</dbReference>
<comment type="cofactor">
    <cofactor evidence="1">
        <name>FAD</name>
        <dbReference type="ChEBI" id="CHEBI:57692"/>
    </cofactor>
</comment>
<feature type="binding site" evidence="4">
    <location>
        <position position="237"/>
    </location>
    <ligand>
        <name>FAD</name>
        <dbReference type="ChEBI" id="CHEBI:57692"/>
    </ligand>
</feature>
<keyword evidence="7" id="KW-1185">Reference proteome</keyword>
<dbReference type="GO" id="GO:0016491">
    <property type="term" value="F:oxidoreductase activity"/>
    <property type="evidence" value="ECO:0007669"/>
    <property type="project" value="UniProtKB-KW"/>
</dbReference>
<dbReference type="InterPro" id="IPR036188">
    <property type="entry name" value="FAD/NAD-bd_sf"/>
</dbReference>
<proteinExistence type="inferred from homology"/>
<evidence type="ECO:0000256" key="3">
    <source>
        <dbReference type="ARBA" id="ARBA00023002"/>
    </source>
</evidence>
<dbReference type="RefSeq" id="WP_130094051.1">
    <property type="nucleotide sequence ID" value="NZ_SETE01000004.1"/>
</dbReference>
<dbReference type="PRINTS" id="PR00757">
    <property type="entry name" value="AMINEOXDASEF"/>
</dbReference>
<sequence length="454" mass="51072">MENKTDVIVIGAGLSGLTAARKLEEAGYSVKVIEARERVGGRSFTHHLADGQVLDLGGQWIGPTQTKMYELCKELDLELYPTYNEGKIILYDNGKKTLMGSNNGALPKLNVFVLLGLGLTIKKVERLVEQIDLDEPWNHPKAKIWDGETLDSWIRKNTKIKKVREYFNIVSEVVFSTEARDISFLHFLFYIKSGSGMDNLLNIDEGAQKERIIGGTQEISVRLAKKLKGEVFFNNPVTRIEQSETGIKVFSREQFWEAKKVIVTLPPTLAGRITYQPPLPGMRDQLTQRIPAGSVIKIQVIYKTPFWRKEGLTGQAVSFTGPIKIVMDNSLPNDSRGVLVMFMEANDGREASEWSIEKRTQKAIECLVIYFGQKAADYLEYVEKNWCDDEYTRGCYGGHFTPGVWTGYGKHLRKPIQHIHWAGAETATVWNGYMEGAVRSGERAAAEVVEILCG</sequence>
<gene>
    <name evidence="6" type="ORF">ERX46_11685</name>
</gene>
<evidence type="ECO:0000259" key="5">
    <source>
        <dbReference type="Pfam" id="PF01593"/>
    </source>
</evidence>
<evidence type="ECO:0000256" key="1">
    <source>
        <dbReference type="ARBA" id="ARBA00001974"/>
    </source>
</evidence>
<protein>
    <submittedName>
        <fullName evidence="6">Flavin monoamine oxidase family protein</fullName>
    </submittedName>
</protein>
<evidence type="ECO:0000256" key="2">
    <source>
        <dbReference type="ARBA" id="ARBA00005995"/>
    </source>
</evidence>
<comment type="similarity">
    <text evidence="2">Belongs to the flavin monoamine oxidase family.</text>
</comment>
<comment type="caution">
    <text evidence="6">The sequence shown here is derived from an EMBL/GenBank/DDBJ whole genome shotgun (WGS) entry which is preliminary data.</text>
</comment>
<accession>A0A4Q4KJX0</accession>
<dbReference type="PANTHER" id="PTHR43563">
    <property type="entry name" value="AMINE OXIDASE"/>
    <property type="match status" value="1"/>
</dbReference>
<keyword evidence="3" id="KW-0560">Oxidoreductase</keyword>
<feature type="binding site" evidence="4">
    <location>
        <position position="342"/>
    </location>
    <ligand>
        <name>substrate</name>
    </ligand>
</feature>
<evidence type="ECO:0000256" key="4">
    <source>
        <dbReference type="PIRSR" id="PIRSR601613-1"/>
    </source>
</evidence>
<dbReference type="InterPro" id="IPR002937">
    <property type="entry name" value="Amino_oxidase"/>
</dbReference>
<feature type="binding site" evidence="4">
    <location>
        <position position="15"/>
    </location>
    <ligand>
        <name>FAD</name>
        <dbReference type="ChEBI" id="CHEBI:57692"/>
    </ligand>
</feature>
<dbReference type="SUPFAM" id="SSF51905">
    <property type="entry name" value="FAD/NAD(P)-binding domain"/>
    <property type="match status" value="1"/>
</dbReference>
<feature type="binding site" evidence="4">
    <location>
        <position position="425"/>
    </location>
    <ligand>
        <name>FAD</name>
        <dbReference type="ChEBI" id="CHEBI:57692"/>
    </ligand>
</feature>
<name>A0A4Q4KJX0_9FLAO</name>
<dbReference type="Proteomes" id="UP000293952">
    <property type="component" value="Unassembled WGS sequence"/>
</dbReference>
<organism evidence="6 7">
    <name type="scientific">Brumimicrobium glaciale</name>
    <dbReference type="NCBI Taxonomy" id="200475"/>
    <lineage>
        <taxon>Bacteria</taxon>
        <taxon>Pseudomonadati</taxon>
        <taxon>Bacteroidota</taxon>
        <taxon>Flavobacteriia</taxon>
        <taxon>Flavobacteriales</taxon>
        <taxon>Crocinitomicaceae</taxon>
        <taxon>Brumimicrobium</taxon>
    </lineage>
</organism>
<evidence type="ECO:0000313" key="7">
    <source>
        <dbReference type="Proteomes" id="UP000293952"/>
    </source>
</evidence>
<evidence type="ECO:0000313" key="6">
    <source>
        <dbReference type="EMBL" id="RYM33591.1"/>
    </source>
</evidence>
<dbReference type="OrthoDB" id="9767561at2"/>
<dbReference type="PANTHER" id="PTHR43563:SF1">
    <property type="entry name" value="AMINE OXIDASE [FLAVIN-CONTAINING] B"/>
    <property type="match status" value="1"/>
</dbReference>
<reference evidence="6 7" key="1">
    <citation type="submission" date="2019-02" db="EMBL/GenBank/DDBJ databases">
        <title>Genome sequence of the sea-ice species Brumimicrobium glaciale.</title>
        <authorList>
            <person name="Bowman J.P."/>
        </authorList>
    </citation>
    <scope>NUCLEOTIDE SEQUENCE [LARGE SCALE GENOMIC DNA]</scope>
    <source>
        <strain evidence="6 7">IC156</strain>
    </source>
</reference>
<feature type="binding site" evidence="4">
    <location>
        <begin position="34"/>
        <end position="35"/>
    </location>
    <ligand>
        <name>FAD</name>
        <dbReference type="ChEBI" id="CHEBI:57692"/>
    </ligand>
</feature>
<dbReference type="InterPro" id="IPR001613">
    <property type="entry name" value="Flavin_amine_oxidase"/>
</dbReference>
<dbReference type="Gene3D" id="1.10.405.10">
    <property type="entry name" value="Guanine Nucleotide Dissociation Inhibitor, domain 1"/>
    <property type="match status" value="1"/>
</dbReference>
<dbReference type="InterPro" id="IPR050703">
    <property type="entry name" value="Flavin_MAO"/>
</dbReference>
<dbReference type="EMBL" id="SETE01000004">
    <property type="protein sequence ID" value="RYM33591.1"/>
    <property type="molecule type" value="Genomic_DNA"/>
</dbReference>